<evidence type="ECO:0000313" key="3">
    <source>
        <dbReference type="EMBL" id="CAC5415916.1"/>
    </source>
</evidence>
<feature type="domain" description="IgGFc-binding protein N-terminal" evidence="2">
    <location>
        <begin position="187"/>
        <end position="470"/>
    </location>
</feature>
<accession>A0A6J8E714</accession>
<dbReference type="InterPro" id="IPR035234">
    <property type="entry name" value="IgGFc-bd_N"/>
</dbReference>
<name>A0A6J8E714_MYTCO</name>
<keyword evidence="4" id="KW-1185">Reference proteome</keyword>
<dbReference type="AlphaFoldDB" id="A0A6J8E714"/>
<protein>
    <recommendedName>
        <fullName evidence="2">IgGFc-binding protein N-terminal domain-containing protein</fullName>
    </recommendedName>
</protein>
<dbReference type="OrthoDB" id="10005154at2759"/>
<dbReference type="Proteomes" id="UP000507470">
    <property type="component" value="Unassembled WGS sequence"/>
</dbReference>
<dbReference type="Pfam" id="PF17517">
    <property type="entry name" value="IgGFc_binding"/>
    <property type="match status" value="1"/>
</dbReference>
<dbReference type="EMBL" id="CACVKT020008520">
    <property type="protein sequence ID" value="CAC5415916.1"/>
    <property type="molecule type" value="Genomic_DNA"/>
</dbReference>
<feature type="coiled-coil region" evidence="1">
    <location>
        <begin position="22"/>
        <end position="79"/>
    </location>
</feature>
<organism evidence="3 4">
    <name type="scientific">Mytilus coruscus</name>
    <name type="common">Sea mussel</name>
    <dbReference type="NCBI Taxonomy" id="42192"/>
    <lineage>
        <taxon>Eukaryota</taxon>
        <taxon>Metazoa</taxon>
        <taxon>Spiralia</taxon>
        <taxon>Lophotrochozoa</taxon>
        <taxon>Mollusca</taxon>
        <taxon>Bivalvia</taxon>
        <taxon>Autobranchia</taxon>
        <taxon>Pteriomorphia</taxon>
        <taxon>Mytilida</taxon>
        <taxon>Mytiloidea</taxon>
        <taxon>Mytilidae</taxon>
        <taxon>Mytilinae</taxon>
        <taxon>Mytilus</taxon>
    </lineage>
</organism>
<sequence length="490" mass="55574">MPLTVAVLSADLILLKLIFTMFALQQRKLDLLETKLENAQEINDTKPQETVNLKILTDLAQLHQKLADIEKRNEETENLNNLTFSHLQKQIDDFTEQGFYEYAVIFTEQYSKSDTEPVLYIHGHDNGNVKIESNSFNSNMSITKGKNKIILNKEAFLRDGIKNKGIHITSTVRITVYVFQTSTSSSDGYLAIPIRYMSTKYIVSSFTVWEHRSHAKSFVGIVSLGVNTNVKVELKMRQGTFIYGKIMNIYMSAFQTLQLSHNYDLSGSVISSSKPIGVVSGNMCNCVTISGCSHFTEMMLPIDQLDNEFIIPIIQTRQKSTVRHLSSGKVHIDVHLKDRHYDTNLNKGEHHDLIHNDITVVLSTGNLLVTVFPHETDRYDSYMMTVYGINQYKFDYNFIIPSNFSSFVSITICGDAIRGFEIDGHGMKVDKVFEKTVLGKKYITFSSSITEGAHRIKNTIGIRFGLWLYGNRKIDGYGYPAGIAFREKEG</sequence>
<evidence type="ECO:0000259" key="2">
    <source>
        <dbReference type="Pfam" id="PF17517"/>
    </source>
</evidence>
<evidence type="ECO:0000256" key="1">
    <source>
        <dbReference type="SAM" id="Coils"/>
    </source>
</evidence>
<keyword evidence="1" id="KW-0175">Coiled coil</keyword>
<gene>
    <name evidence="3" type="ORF">MCOR_48570</name>
</gene>
<dbReference type="PANTHER" id="PTHR46534:SF1">
    <property type="entry name" value="IGGFC-BINDING PROTEIN N-TERMINAL DOMAIN-CONTAINING PROTEIN"/>
    <property type="match status" value="1"/>
</dbReference>
<proteinExistence type="predicted"/>
<reference evidence="3 4" key="1">
    <citation type="submission" date="2020-06" db="EMBL/GenBank/DDBJ databases">
        <authorList>
            <person name="Li R."/>
            <person name="Bekaert M."/>
        </authorList>
    </citation>
    <scope>NUCLEOTIDE SEQUENCE [LARGE SCALE GENOMIC DNA]</scope>
    <source>
        <strain evidence="4">wild</strain>
    </source>
</reference>
<dbReference type="PANTHER" id="PTHR46534">
    <property type="entry name" value="IGGFC_BINDING DOMAIN-CONTAINING PROTEIN"/>
    <property type="match status" value="1"/>
</dbReference>
<evidence type="ECO:0000313" key="4">
    <source>
        <dbReference type="Proteomes" id="UP000507470"/>
    </source>
</evidence>